<dbReference type="Proteomes" id="UP000233551">
    <property type="component" value="Unassembled WGS sequence"/>
</dbReference>
<evidence type="ECO:0000313" key="3">
    <source>
        <dbReference type="EMBL" id="PKI67759.1"/>
    </source>
</evidence>
<evidence type="ECO:0000313" key="2">
    <source>
        <dbReference type="EMBL" id="OWM81317.1"/>
    </source>
</evidence>
<accession>A0A218X8P5</accession>
<feature type="region of interest" description="Disordered" evidence="1">
    <location>
        <begin position="1"/>
        <end position="21"/>
    </location>
</feature>
<feature type="compositionally biased region" description="Polar residues" evidence="1">
    <location>
        <begin position="163"/>
        <end position="173"/>
    </location>
</feature>
<dbReference type="PANTHER" id="PTHR34572:SF8">
    <property type="entry name" value="(RAPE) HYPOTHETICAL PROTEIN"/>
    <property type="match status" value="1"/>
</dbReference>
<dbReference type="Proteomes" id="UP000197138">
    <property type="component" value="Unassembled WGS sequence"/>
</dbReference>
<reference evidence="3 5" key="3">
    <citation type="submission" date="2017-11" db="EMBL/GenBank/DDBJ databases">
        <title>De-novo sequencing of pomegranate (Punica granatum L.) genome.</title>
        <authorList>
            <person name="Akparov Z."/>
            <person name="Amiraslanov A."/>
            <person name="Hajiyeva S."/>
            <person name="Abbasov M."/>
            <person name="Kaur K."/>
            <person name="Hamwieh A."/>
            <person name="Solovyev V."/>
            <person name="Salamov A."/>
            <person name="Braich B."/>
            <person name="Kosarev P."/>
            <person name="Mahmoud A."/>
            <person name="Hajiyev E."/>
            <person name="Babayeva S."/>
            <person name="Izzatullayeva V."/>
            <person name="Mammadov A."/>
            <person name="Mammadov A."/>
            <person name="Sharifova S."/>
            <person name="Ojaghi J."/>
            <person name="Eynullazada K."/>
            <person name="Bayramov B."/>
            <person name="Abdulazimova A."/>
            <person name="Shahmuradov I."/>
        </authorList>
    </citation>
    <scope>NUCLEOTIDE SEQUENCE [LARGE SCALE GENOMIC DNA]</scope>
    <source>
        <strain evidence="3">AG2017</strain>
        <strain evidence="5">cv. AG2017</strain>
        <tissue evidence="3">Leaf</tissue>
    </source>
</reference>
<feature type="compositionally biased region" description="Low complexity" evidence="1">
    <location>
        <begin position="1"/>
        <end position="17"/>
    </location>
</feature>
<dbReference type="GeneID" id="116211379"/>
<organism evidence="2 4">
    <name type="scientific">Punica granatum</name>
    <name type="common">Pomegranate</name>
    <dbReference type="NCBI Taxonomy" id="22663"/>
    <lineage>
        <taxon>Eukaryota</taxon>
        <taxon>Viridiplantae</taxon>
        <taxon>Streptophyta</taxon>
        <taxon>Embryophyta</taxon>
        <taxon>Tracheophyta</taxon>
        <taxon>Spermatophyta</taxon>
        <taxon>Magnoliopsida</taxon>
        <taxon>eudicotyledons</taxon>
        <taxon>Gunneridae</taxon>
        <taxon>Pentapetalae</taxon>
        <taxon>rosids</taxon>
        <taxon>malvids</taxon>
        <taxon>Myrtales</taxon>
        <taxon>Lythraceae</taxon>
        <taxon>Punica</taxon>
    </lineage>
</organism>
<protein>
    <submittedName>
        <fullName evidence="2">Uncharacterized protein</fullName>
    </submittedName>
</protein>
<evidence type="ECO:0000256" key="1">
    <source>
        <dbReference type="SAM" id="MobiDB-lite"/>
    </source>
</evidence>
<dbReference type="STRING" id="22663.A0A218X8P5"/>
<sequence length="173" mass="18971">MDAVGSRMGRSSSRYGSTTVFNGPVRRWKKKWVHVSPSKPTLSSSHSQANGSGSSLCLCRWTPISSGGGAPAAAEEEEEPRRRKFRYTPIAVLDEQSKAVAKKSNEEALRKPIVKNDEIFEKRDMDEEMQDSRKSDLNLGLDLEGTDNGNSSGIEDEDAQLKEASSSGFWSTG</sequence>
<dbReference type="PANTHER" id="PTHR34572">
    <property type="entry name" value="GOLGIN FAMILY A PROTEIN"/>
    <property type="match status" value="1"/>
</dbReference>
<keyword evidence="5" id="KW-1185">Reference proteome</keyword>
<reference evidence="2" key="2">
    <citation type="submission" date="2017-06" db="EMBL/GenBank/DDBJ databases">
        <title>The pomegranate genome and the genomics of punicalagin biosynthesis.</title>
        <authorList>
            <person name="Xu C."/>
        </authorList>
    </citation>
    <scope>NUCLEOTIDE SEQUENCE [LARGE SCALE GENOMIC DNA]</scope>
    <source>
        <tissue evidence="2">Fresh leaf</tissue>
    </source>
</reference>
<feature type="region of interest" description="Disordered" evidence="1">
    <location>
        <begin position="121"/>
        <end position="173"/>
    </location>
</feature>
<dbReference type="AlphaFoldDB" id="A0A218X8P5"/>
<dbReference type="EMBL" id="MTKT01002214">
    <property type="protein sequence ID" value="OWM81317.1"/>
    <property type="molecule type" value="Genomic_DNA"/>
</dbReference>
<gene>
    <name evidence="2" type="ORF">CDL15_Pgr007355</name>
    <name evidence="3" type="ORF">CRG98_011972</name>
</gene>
<evidence type="ECO:0000313" key="4">
    <source>
        <dbReference type="Proteomes" id="UP000197138"/>
    </source>
</evidence>
<comment type="caution">
    <text evidence="2">The sequence shown here is derived from an EMBL/GenBank/DDBJ whole genome shotgun (WGS) entry which is preliminary data.</text>
</comment>
<dbReference type="EMBL" id="PGOL01000589">
    <property type="protein sequence ID" value="PKI67759.1"/>
    <property type="molecule type" value="Genomic_DNA"/>
</dbReference>
<reference evidence="4" key="1">
    <citation type="journal article" date="2017" name="Plant J.">
        <title>The pomegranate (Punica granatum L.) genome and the genomics of punicalagin biosynthesis.</title>
        <authorList>
            <person name="Qin G."/>
            <person name="Xu C."/>
            <person name="Ming R."/>
            <person name="Tang H."/>
            <person name="Guyot R."/>
            <person name="Kramer E.M."/>
            <person name="Hu Y."/>
            <person name="Yi X."/>
            <person name="Qi Y."/>
            <person name="Xu X."/>
            <person name="Gao Z."/>
            <person name="Pan H."/>
            <person name="Jian J."/>
            <person name="Tian Y."/>
            <person name="Yue Z."/>
            <person name="Xu Y."/>
        </authorList>
    </citation>
    <scope>NUCLEOTIDE SEQUENCE [LARGE SCALE GENOMIC DNA]</scope>
    <source>
        <strain evidence="4">cv. Dabenzi</strain>
    </source>
</reference>
<evidence type="ECO:0000313" key="5">
    <source>
        <dbReference type="Proteomes" id="UP000233551"/>
    </source>
</evidence>
<dbReference type="OrthoDB" id="2020529at2759"/>
<feature type="region of interest" description="Disordered" evidence="1">
    <location>
        <begin position="34"/>
        <end position="54"/>
    </location>
</feature>
<proteinExistence type="predicted"/>
<name>A0A218X8P5_PUNGR</name>
<feature type="compositionally biased region" description="Low complexity" evidence="1">
    <location>
        <begin position="36"/>
        <end position="54"/>
    </location>
</feature>
<feature type="compositionally biased region" description="Basic and acidic residues" evidence="1">
    <location>
        <begin position="121"/>
        <end position="136"/>
    </location>
</feature>